<comment type="caution">
    <text evidence="1">The sequence shown here is derived from an EMBL/GenBank/DDBJ whole genome shotgun (WGS) entry which is preliminary data.</text>
</comment>
<sequence>MRTRRYAHLGTRVRYADDFVIMCRTKKACEEAERRARCPGVA</sequence>
<dbReference type="GO" id="GO:0003964">
    <property type="term" value="F:RNA-directed DNA polymerase activity"/>
    <property type="evidence" value="ECO:0007669"/>
    <property type="project" value="UniProtKB-KW"/>
</dbReference>
<evidence type="ECO:0000313" key="1">
    <source>
        <dbReference type="EMBL" id="KIG17191.1"/>
    </source>
</evidence>
<name>A0A0C2D1T9_9BACT</name>
<evidence type="ECO:0000313" key="2">
    <source>
        <dbReference type="Proteomes" id="UP000031599"/>
    </source>
</evidence>
<dbReference type="AlphaFoldDB" id="A0A0C2D1T9"/>
<keyword evidence="1" id="KW-0695">RNA-directed DNA polymerase</keyword>
<proteinExistence type="predicted"/>
<accession>A0A0C2D1T9</accession>
<gene>
    <name evidence="1" type="ORF">DB30_03788</name>
</gene>
<keyword evidence="1" id="KW-0808">Transferase</keyword>
<protein>
    <submittedName>
        <fullName evidence="1">Retron-type RNA-directed DNA polymerase</fullName>
    </submittedName>
</protein>
<reference evidence="1 2" key="1">
    <citation type="submission" date="2014-12" db="EMBL/GenBank/DDBJ databases">
        <title>Genome assembly of Enhygromyxa salina DSM 15201.</title>
        <authorList>
            <person name="Sharma G."/>
            <person name="Subramanian S."/>
        </authorList>
    </citation>
    <scope>NUCLEOTIDE SEQUENCE [LARGE SCALE GENOMIC DNA]</scope>
    <source>
        <strain evidence="1 2">DSM 15201</strain>
    </source>
</reference>
<organism evidence="1 2">
    <name type="scientific">Enhygromyxa salina</name>
    <dbReference type="NCBI Taxonomy" id="215803"/>
    <lineage>
        <taxon>Bacteria</taxon>
        <taxon>Pseudomonadati</taxon>
        <taxon>Myxococcota</taxon>
        <taxon>Polyangia</taxon>
        <taxon>Nannocystales</taxon>
        <taxon>Nannocystaceae</taxon>
        <taxon>Enhygromyxa</taxon>
    </lineage>
</organism>
<keyword evidence="1" id="KW-0548">Nucleotidyltransferase</keyword>
<dbReference type="EMBL" id="JMCC02000029">
    <property type="protein sequence ID" value="KIG17191.1"/>
    <property type="molecule type" value="Genomic_DNA"/>
</dbReference>
<dbReference type="Proteomes" id="UP000031599">
    <property type="component" value="Unassembled WGS sequence"/>
</dbReference>